<evidence type="ECO:0000256" key="7">
    <source>
        <dbReference type="ARBA" id="ARBA00023204"/>
    </source>
</evidence>
<evidence type="ECO:0000256" key="1">
    <source>
        <dbReference type="ARBA" id="ARBA00004123"/>
    </source>
</evidence>
<evidence type="ECO:0000256" key="5">
    <source>
        <dbReference type="ARBA" id="ARBA00022763"/>
    </source>
</evidence>
<dbReference type="GO" id="GO:0033186">
    <property type="term" value="C:CAF-1 complex"/>
    <property type="evidence" value="ECO:0007669"/>
    <property type="project" value="TreeGrafter"/>
</dbReference>
<dbReference type="GO" id="GO:0006334">
    <property type="term" value="P:nucleosome assembly"/>
    <property type="evidence" value="ECO:0007669"/>
    <property type="project" value="TreeGrafter"/>
</dbReference>
<dbReference type="GO" id="GO:0006335">
    <property type="term" value="P:DNA replication-dependent chromatin assembly"/>
    <property type="evidence" value="ECO:0007669"/>
    <property type="project" value="InterPro"/>
</dbReference>
<accession>A0A915N2W7</accession>
<comment type="similarity">
    <text evidence="2">Belongs to the WD repeat HIR1 family.</text>
</comment>
<dbReference type="Gene3D" id="2.130.10.10">
    <property type="entry name" value="YVTN repeat-like/Quinoprotein amine dehydrogenase"/>
    <property type="match status" value="1"/>
</dbReference>
<protein>
    <submittedName>
        <fullName evidence="13">Anaphase-promoting complex subunit 4-like WD40 domain-containing protein</fullName>
    </submittedName>
</protein>
<keyword evidence="7" id="KW-0234">DNA repair</keyword>
<dbReference type="InterPro" id="IPR036322">
    <property type="entry name" value="WD40_repeat_dom_sf"/>
</dbReference>
<evidence type="ECO:0000256" key="4">
    <source>
        <dbReference type="ARBA" id="ARBA00022737"/>
    </source>
</evidence>
<dbReference type="SUPFAM" id="SSF50978">
    <property type="entry name" value="WD40 repeat-like"/>
    <property type="match status" value="1"/>
</dbReference>
<evidence type="ECO:0000256" key="9">
    <source>
        <dbReference type="SAM" id="Coils"/>
    </source>
</evidence>
<dbReference type="WBParaSite" id="scaffold7545_cov240.g12154">
    <property type="protein sequence ID" value="scaffold7545_cov240.g12154"/>
    <property type="gene ID" value="scaffold7545_cov240.g12154"/>
</dbReference>
<evidence type="ECO:0000313" key="13">
    <source>
        <dbReference type="WBParaSite" id="scaffold7545_cov240.g12154"/>
    </source>
</evidence>
<organism evidence="12 13">
    <name type="scientific">Meloidogyne javanica</name>
    <name type="common">Root-knot nematode worm</name>
    <dbReference type="NCBI Taxonomy" id="6303"/>
    <lineage>
        <taxon>Eukaryota</taxon>
        <taxon>Metazoa</taxon>
        <taxon>Ecdysozoa</taxon>
        <taxon>Nematoda</taxon>
        <taxon>Chromadorea</taxon>
        <taxon>Rhabditida</taxon>
        <taxon>Tylenchina</taxon>
        <taxon>Tylenchomorpha</taxon>
        <taxon>Tylenchoidea</taxon>
        <taxon>Meloidogynidae</taxon>
        <taxon>Meloidogyninae</taxon>
        <taxon>Meloidogyne</taxon>
        <taxon>Meloidogyne incognita group</taxon>
    </lineage>
</organism>
<keyword evidence="3" id="KW-0853">WD repeat</keyword>
<dbReference type="SMART" id="SM00320">
    <property type="entry name" value="WD40"/>
    <property type="match status" value="3"/>
</dbReference>
<evidence type="ECO:0000256" key="3">
    <source>
        <dbReference type="ARBA" id="ARBA00022574"/>
    </source>
</evidence>
<feature type="compositionally biased region" description="Basic and acidic residues" evidence="10">
    <location>
        <begin position="67"/>
        <end position="78"/>
    </location>
</feature>
<keyword evidence="8" id="KW-0539">Nucleus</keyword>
<feature type="compositionally biased region" description="Basic and acidic residues" evidence="10">
    <location>
        <begin position="91"/>
        <end position="107"/>
    </location>
</feature>
<evidence type="ECO:0000256" key="10">
    <source>
        <dbReference type="SAM" id="MobiDB-lite"/>
    </source>
</evidence>
<dbReference type="InterPro" id="IPR045145">
    <property type="entry name" value="PTHR15271"/>
</dbReference>
<dbReference type="GO" id="GO:0006281">
    <property type="term" value="P:DNA repair"/>
    <property type="evidence" value="ECO:0007669"/>
    <property type="project" value="UniProtKB-KW"/>
</dbReference>
<reference evidence="13" key="1">
    <citation type="submission" date="2022-11" db="UniProtKB">
        <authorList>
            <consortium name="WormBaseParasite"/>
        </authorList>
    </citation>
    <scope>IDENTIFICATION</scope>
</reference>
<evidence type="ECO:0000313" key="12">
    <source>
        <dbReference type="Proteomes" id="UP000887561"/>
    </source>
</evidence>
<keyword evidence="12" id="KW-1185">Reference proteome</keyword>
<keyword evidence="9" id="KW-0175">Coiled coil</keyword>
<feature type="region of interest" description="Disordered" evidence="10">
    <location>
        <begin position="67"/>
        <end position="107"/>
    </location>
</feature>
<evidence type="ECO:0000256" key="6">
    <source>
        <dbReference type="ARBA" id="ARBA00022853"/>
    </source>
</evidence>
<keyword evidence="6" id="KW-0156">Chromatin regulator</keyword>
<dbReference type="InterPro" id="IPR015943">
    <property type="entry name" value="WD40/YVTN_repeat-like_dom_sf"/>
</dbReference>
<comment type="subcellular location">
    <subcellularLocation>
        <location evidence="1">Nucleus</location>
    </subcellularLocation>
</comment>
<name>A0A915N2W7_MELJA</name>
<dbReference type="InterPro" id="IPR001680">
    <property type="entry name" value="WD40_rpt"/>
</dbReference>
<dbReference type="PANTHER" id="PTHR15271:SF4">
    <property type="entry name" value="CHROMATIN ASSEMBLY FACTOR 1 SUBUNIT B"/>
    <property type="match status" value="1"/>
</dbReference>
<dbReference type="Proteomes" id="UP000887561">
    <property type="component" value="Unplaced"/>
</dbReference>
<evidence type="ECO:0000256" key="8">
    <source>
        <dbReference type="ARBA" id="ARBA00023242"/>
    </source>
</evidence>
<feature type="region of interest" description="Disordered" evidence="10">
    <location>
        <begin position="405"/>
        <end position="455"/>
    </location>
</feature>
<keyword evidence="4" id="KW-0677">Repeat</keyword>
<evidence type="ECO:0000256" key="2">
    <source>
        <dbReference type="ARBA" id="ARBA00007306"/>
    </source>
</evidence>
<feature type="coiled-coil region" evidence="9">
    <location>
        <begin position="147"/>
        <end position="181"/>
    </location>
</feature>
<keyword evidence="5" id="KW-0227">DNA damage</keyword>
<dbReference type="AlphaFoldDB" id="A0A915N2W7"/>
<feature type="domain" description="CAF1B/HIR1 beta-propeller" evidence="11">
    <location>
        <begin position="95"/>
        <end position="365"/>
    </location>
</feature>
<dbReference type="Pfam" id="PF24105">
    <property type="entry name" value="Beta-prop_CAF1B_HIR1"/>
    <property type="match status" value="1"/>
</dbReference>
<dbReference type="InterPro" id="IPR055410">
    <property type="entry name" value="Beta-prop_CAF1B_HIR1"/>
</dbReference>
<dbReference type="GO" id="GO:0005634">
    <property type="term" value="C:nucleus"/>
    <property type="evidence" value="ECO:0007669"/>
    <property type="project" value="UniProtKB-SubCell"/>
</dbReference>
<evidence type="ECO:0000259" key="11">
    <source>
        <dbReference type="Pfam" id="PF24105"/>
    </source>
</evidence>
<proteinExistence type="inferred from homology"/>
<dbReference type="PANTHER" id="PTHR15271">
    <property type="entry name" value="CHROMATIN ASSEMBLY FACTOR 1 SUBUNIT B"/>
    <property type="match status" value="1"/>
</dbReference>
<sequence length="455" mass="52115">MFIYMPCIFWHDRKGILFIDVLQNSITKTGGDLVPIYKIVTASIQKEIRVWNFRFDPIEISVPKKQQIEESKKEEENKQQQNEDSIVFVDSKGEKEEEKENVVEDKEDDKILVNEEKVQQQNQQGNFIASGDADGYLIVWNLVQSCLEENEKNEISNEKQLKELQLNNNNLEDNKNNEEIPPNRENWQRSKARFSPHPGEITALCFSPDSQFIASVSMNNSISVNRTENGKRLWERGAYRHFANGIIWDPRGKYLVTMSTDRRLDILDAFKGTILRSCYQIELPMILIPEINQQAYKIFHDDQLHAFQRGVEFSPCGGVLFAPAALLEVGTNNIYGTFVFFRNDLKFCRPNALFPSAKPTIQVKYEVQQLPSDNLPSTTTTNTPKQTPIDVLSLPDSPKLITPKRPRVKRTLLNNTPQTPKRAKPEENCASSTVGESPKVVEKKKPRKVTVISTD</sequence>